<gene>
    <name evidence="1" type="ORF">P186_0448</name>
</gene>
<dbReference type="Pfam" id="PF01877">
    <property type="entry name" value="RNA_binding"/>
    <property type="match status" value="1"/>
</dbReference>
<accession>G7VGR9</accession>
<dbReference type="HOGENOM" id="CLU_131306_1_0_2"/>
<reference evidence="1 2" key="1">
    <citation type="journal article" date="2012" name="J. Bacteriol.">
        <title>Complete genome sequence of strain 1860, a crenarchaeon of the genus pyrobaculum able to grow with various electron acceptors.</title>
        <authorList>
            <person name="Mardanov A.V."/>
            <person name="Gumerov V.M."/>
            <person name="Slobodkina G.B."/>
            <person name="Beletsky A.V."/>
            <person name="Bonch-Osmolovskaya E.A."/>
            <person name="Ravin N.V."/>
            <person name="Skryabin K.G."/>
        </authorList>
    </citation>
    <scope>NUCLEOTIDE SEQUENCE [LARGE SCALE GENOMIC DNA]</scope>
    <source>
        <strain evidence="1 2">1860</strain>
    </source>
</reference>
<dbReference type="PANTHER" id="PTHR38816:SF1">
    <property type="entry name" value="EXOSOME SUBUNIT"/>
    <property type="match status" value="1"/>
</dbReference>
<dbReference type="GeneID" id="11594713"/>
<sequence>MSCPVSLLHARVYIHATEDPDRVIQALKNVVSGRYVATVARGHHGNVINIVQVRLEDCEALEALKSIVARLDDIEFLVMLSGIEGTRLYAKFDKQYAYRGVLKISHSDDVVYVEVRGRALAVDDMRSFLLSMREALKR</sequence>
<dbReference type="eggNOG" id="arCOG01042">
    <property type="taxonomic scope" value="Archaea"/>
</dbReference>
<evidence type="ECO:0000313" key="1">
    <source>
        <dbReference type="EMBL" id="AET31902.1"/>
    </source>
</evidence>
<dbReference type="PANTHER" id="PTHR38816">
    <property type="entry name" value="EXOSOME SUBUNIT, DUF54 FAMILY-RELATED"/>
    <property type="match status" value="1"/>
</dbReference>
<dbReference type="SUPFAM" id="SSF55282">
    <property type="entry name" value="RL5-like"/>
    <property type="match status" value="1"/>
</dbReference>
<dbReference type="STRING" id="1104324.P186_0448"/>
<dbReference type="EMBL" id="CP003098">
    <property type="protein sequence ID" value="AET31902.1"/>
    <property type="molecule type" value="Genomic_DNA"/>
</dbReference>
<dbReference type="BioCyc" id="PSP1104324:GJSN-437-MONOMER"/>
<dbReference type="AlphaFoldDB" id="G7VGR9"/>
<dbReference type="Proteomes" id="UP000005867">
    <property type="component" value="Chromosome"/>
</dbReference>
<dbReference type="InterPro" id="IPR002739">
    <property type="entry name" value="PAB1135-like"/>
</dbReference>
<dbReference type="OrthoDB" id="10874at2157"/>
<evidence type="ECO:0000313" key="2">
    <source>
        <dbReference type="Proteomes" id="UP000005867"/>
    </source>
</evidence>
<dbReference type="Gene3D" id="3.30.1440.10">
    <property type="match status" value="1"/>
</dbReference>
<dbReference type="RefSeq" id="WP_014287730.1">
    <property type="nucleotide sequence ID" value="NC_016645.1"/>
</dbReference>
<dbReference type="KEGG" id="pyr:P186_0448"/>
<keyword evidence="2" id="KW-1185">Reference proteome</keyword>
<proteinExistence type="predicted"/>
<protein>
    <submittedName>
        <fullName evidence="1">Putative exosome subunit</fullName>
    </submittedName>
</protein>
<dbReference type="InterPro" id="IPR022803">
    <property type="entry name" value="Ribosomal_uL5_dom_sf"/>
</dbReference>
<name>G7VGR9_9CREN</name>
<organism evidence="1 2">
    <name type="scientific">Pyrobaculum ferrireducens</name>
    <dbReference type="NCBI Taxonomy" id="1104324"/>
    <lineage>
        <taxon>Archaea</taxon>
        <taxon>Thermoproteota</taxon>
        <taxon>Thermoprotei</taxon>
        <taxon>Thermoproteales</taxon>
        <taxon>Thermoproteaceae</taxon>
        <taxon>Pyrobaculum</taxon>
    </lineage>
</organism>